<evidence type="ECO:0000313" key="3">
    <source>
        <dbReference type="Proteomes" id="UP000334340"/>
    </source>
</evidence>
<dbReference type="EMBL" id="CABIKM010000014">
    <property type="protein sequence ID" value="VUZ84538.1"/>
    <property type="molecule type" value="Genomic_DNA"/>
</dbReference>
<organism evidence="2 3">
    <name type="scientific">Candidatus Methylomirabilis lanthanidiphila</name>
    <dbReference type="NCBI Taxonomy" id="2211376"/>
    <lineage>
        <taxon>Bacteria</taxon>
        <taxon>Candidatus Methylomirabilota</taxon>
        <taxon>Candidatus Methylomirabilia</taxon>
        <taxon>Candidatus Methylomirabilales</taxon>
        <taxon>Candidatus Methylomirabilaceae</taxon>
        <taxon>Candidatus Methylomirabilis</taxon>
    </lineage>
</organism>
<keyword evidence="3" id="KW-1185">Reference proteome</keyword>
<feature type="transmembrane region" description="Helical" evidence="1">
    <location>
        <begin position="97"/>
        <end position="122"/>
    </location>
</feature>
<evidence type="ECO:0000256" key="1">
    <source>
        <dbReference type="SAM" id="Phobius"/>
    </source>
</evidence>
<feature type="transmembrane region" description="Helical" evidence="1">
    <location>
        <begin position="67"/>
        <end position="90"/>
    </location>
</feature>
<feature type="transmembrane region" description="Helical" evidence="1">
    <location>
        <begin position="142"/>
        <end position="163"/>
    </location>
</feature>
<keyword evidence="1" id="KW-1133">Transmembrane helix</keyword>
<keyword evidence="1" id="KW-0472">Membrane</keyword>
<accession>A0A564ZJ23</accession>
<name>A0A564ZJ23_9BACT</name>
<proteinExistence type="predicted"/>
<reference evidence="2 3" key="1">
    <citation type="submission" date="2019-07" db="EMBL/GenBank/DDBJ databases">
        <authorList>
            <person name="Cremers G."/>
        </authorList>
    </citation>
    <scope>NUCLEOTIDE SEQUENCE [LARGE SCALE GENOMIC DNA]</scope>
</reference>
<dbReference type="AlphaFoldDB" id="A0A564ZJ23"/>
<dbReference type="Proteomes" id="UP000334340">
    <property type="component" value="Unassembled WGS sequence"/>
</dbReference>
<sequence length="176" mass="19412">MRALLIMVLSGWVFGTLLMAFVATQNFRTVDRLLAAPTPAFSHAITPIGHDEARVVLRYLVSELNRLYFSAWGLTQLGLGAAVAVAAFGLRPLDRTMIAVTGTILVIAIVSLLLSQSLISLGRSLDFVPRTVVSQEMVRFRTLHIAYTALDLFKLTLCVWLLIRSTRQAGPVTMKR</sequence>
<keyword evidence="1" id="KW-0812">Transmembrane</keyword>
<evidence type="ECO:0000313" key="2">
    <source>
        <dbReference type="EMBL" id="VUZ84538.1"/>
    </source>
</evidence>
<gene>
    <name evidence="2" type="ORF">MELA_00911</name>
</gene>
<protein>
    <submittedName>
        <fullName evidence="2">Membrane protein</fullName>
    </submittedName>
</protein>